<protein>
    <submittedName>
        <fullName evidence="1">Putative secreted protein</fullName>
    </submittedName>
</protein>
<dbReference type="EMBL" id="GGFL01011362">
    <property type="protein sequence ID" value="MBW75540.1"/>
    <property type="molecule type" value="Transcribed_RNA"/>
</dbReference>
<dbReference type="AlphaFoldDB" id="A0A2M4DD78"/>
<proteinExistence type="predicted"/>
<evidence type="ECO:0000313" key="1">
    <source>
        <dbReference type="EMBL" id="MBW75540.1"/>
    </source>
</evidence>
<reference evidence="1" key="1">
    <citation type="submission" date="2018-01" db="EMBL/GenBank/DDBJ databases">
        <title>An insight into the sialome of Amazonian anophelines.</title>
        <authorList>
            <person name="Ribeiro J.M."/>
            <person name="Scarpassa V."/>
            <person name="Calvo E."/>
        </authorList>
    </citation>
    <scope>NUCLEOTIDE SEQUENCE</scope>
</reference>
<sequence>MALGGWGSCAQKKMCLRRLSWAFFFFLLLLSLRTRQDTVPFPFPIRTFLQLFNQASLSLSLFSSFLVTPRSSK</sequence>
<organism evidence="1">
    <name type="scientific">Anopheles darlingi</name>
    <name type="common">Mosquito</name>
    <dbReference type="NCBI Taxonomy" id="43151"/>
    <lineage>
        <taxon>Eukaryota</taxon>
        <taxon>Metazoa</taxon>
        <taxon>Ecdysozoa</taxon>
        <taxon>Arthropoda</taxon>
        <taxon>Hexapoda</taxon>
        <taxon>Insecta</taxon>
        <taxon>Pterygota</taxon>
        <taxon>Neoptera</taxon>
        <taxon>Endopterygota</taxon>
        <taxon>Diptera</taxon>
        <taxon>Nematocera</taxon>
        <taxon>Culicoidea</taxon>
        <taxon>Culicidae</taxon>
        <taxon>Anophelinae</taxon>
        <taxon>Anopheles</taxon>
    </lineage>
</organism>
<accession>A0A2M4DD78</accession>
<name>A0A2M4DD78_ANODA</name>